<dbReference type="Pfam" id="PF00174">
    <property type="entry name" value="Oxidored_molyb"/>
    <property type="match status" value="1"/>
</dbReference>
<dbReference type="InterPro" id="IPR000572">
    <property type="entry name" value="OxRdtase_Mopterin-bd_dom"/>
</dbReference>
<evidence type="ECO:0000259" key="2">
    <source>
        <dbReference type="Pfam" id="PF00174"/>
    </source>
</evidence>
<evidence type="ECO:0000313" key="4">
    <source>
        <dbReference type="Proteomes" id="UP000321555"/>
    </source>
</evidence>
<dbReference type="SUPFAM" id="SSF81342">
    <property type="entry name" value="Transmembrane di-heme cytochromes"/>
    <property type="match status" value="1"/>
</dbReference>
<evidence type="ECO:0000313" key="3">
    <source>
        <dbReference type="EMBL" id="QED46601.1"/>
    </source>
</evidence>
<dbReference type="InterPro" id="IPR016174">
    <property type="entry name" value="Di-haem_cyt_TM"/>
</dbReference>
<evidence type="ECO:0000256" key="1">
    <source>
        <dbReference type="SAM" id="Phobius"/>
    </source>
</evidence>
<keyword evidence="1" id="KW-1133">Transmembrane helix</keyword>
<dbReference type="STRING" id="1742359.GCA_001439625_04641"/>
<feature type="transmembrane region" description="Helical" evidence="1">
    <location>
        <begin position="56"/>
        <end position="77"/>
    </location>
</feature>
<dbReference type="KEGG" id="bda:FSZ17_04530"/>
<keyword evidence="1" id="KW-0812">Transmembrane</keyword>
<dbReference type="AlphaFoldDB" id="A0A5B8Z1B7"/>
<dbReference type="Proteomes" id="UP000321555">
    <property type="component" value="Chromosome"/>
</dbReference>
<feature type="transmembrane region" description="Helical" evidence="1">
    <location>
        <begin position="97"/>
        <end position="115"/>
    </location>
</feature>
<feature type="transmembrane region" description="Helical" evidence="1">
    <location>
        <begin position="195"/>
        <end position="214"/>
    </location>
</feature>
<dbReference type="PANTHER" id="PTHR43032">
    <property type="entry name" value="PROTEIN-METHIONINE-SULFOXIDE REDUCTASE"/>
    <property type="match status" value="1"/>
</dbReference>
<keyword evidence="4" id="KW-1185">Reference proteome</keyword>
<organism evidence="3 4">
    <name type="scientific">Cytobacillus dafuensis</name>
    <name type="common">Bacillus dafuensis</name>
    <dbReference type="NCBI Taxonomy" id="1742359"/>
    <lineage>
        <taxon>Bacteria</taxon>
        <taxon>Bacillati</taxon>
        <taxon>Bacillota</taxon>
        <taxon>Bacilli</taxon>
        <taxon>Bacillales</taxon>
        <taxon>Bacillaceae</taxon>
        <taxon>Cytobacillus</taxon>
    </lineage>
</organism>
<dbReference type="GO" id="GO:0022904">
    <property type="term" value="P:respiratory electron transport chain"/>
    <property type="evidence" value="ECO:0007669"/>
    <property type="project" value="InterPro"/>
</dbReference>
<dbReference type="SUPFAM" id="SSF56524">
    <property type="entry name" value="Oxidoreductase molybdopterin-binding domain"/>
    <property type="match status" value="1"/>
</dbReference>
<dbReference type="GO" id="GO:0016020">
    <property type="term" value="C:membrane"/>
    <property type="evidence" value="ECO:0007669"/>
    <property type="project" value="InterPro"/>
</dbReference>
<accession>A0A5B8Z1B7</accession>
<feature type="domain" description="Oxidoreductase molybdopterin-binding" evidence="2">
    <location>
        <begin position="268"/>
        <end position="414"/>
    </location>
</feature>
<dbReference type="EMBL" id="CP042593">
    <property type="protein sequence ID" value="QED46601.1"/>
    <property type="molecule type" value="Genomic_DNA"/>
</dbReference>
<proteinExistence type="predicted"/>
<feature type="transmembrane region" description="Helical" evidence="1">
    <location>
        <begin position="127"/>
        <end position="148"/>
    </location>
</feature>
<sequence length="427" mass="49171">MKNEGEWQMIKWYRKPYGKKLKKLHFWNAWVVVFLAVTGIILYIPSLRGPLAFMRVGLKEVHIIAGIVSVIILLLYFPLISRHVKQILEKKNQQFNLGFVLFLLAGWMISGIIIWQERNLPKGWSAIALLWHDWLTWIGIPYVSYHSISRSRWIKRKVKSQKAPTRIIHQNENEQLTADQFIKSKLKNLPFSRKTFLRSVFGLVFIFALGPYIFRWLKRIFDNGGTSIEEVSKLDGNKMIPNPTPLTESQQLIGGGAKGEFRIYTVTEIPSFSSDSWKFAIGGLVDKPRLFTWEEFLKIKRRVQVSDFHCVTGWSVYSVTWEGIPLSDFLDQAGVSSKAKNVLFISGDGVYTDTLSLEQARMDDVLVAVLMDGKPIPQKLGGPVRLVVPKMYAYKSVKWLQGIELIDEEHLGYWEVRGYDTNAWVKS</sequence>
<dbReference type="OrthoDB" id="9778777at2"/>
<gene>
    <name evidence="3" type="ORF">FSZ17_04530</name>
</gene>
<dbReference type="Gene3D" id="3.90.420.10">
    <property type="entry name" value="Oxidoreductase, molybdopterin-binding domain"/>
    <property type="match status" value="1"/>
</dbReference>
<keyword evidence="1" id="KW-0472">Membrane</keyword>
<reference evidence="4" key="1">
    <citation type="submission" date="2019-08" db="EMBL/GenBank/DDBJ databases">
        <authorList>
            <person name="Zheng X."/>
        </authorList>
    </citation>
    <scope>NUCLEOTIDE SEQUENCE [LARGE SCALE GENOMIC DNA]</scope>
    <source>
        <strain evidence="4">FJAT-25496</strain>
    </source>
</reference>
<feature type="transmembrane region" description="Helical" evidence="1">
    <location>
        <begin position="24"/>
        <end position="44"/>
    </location>
</feature>
<dbReference type="PANTHER" id="PTHR43032:SF4">
    <property type="entry name" value="OXIDOREDUCTASE MOLYBDOPTERIN-BINDING DOMAIN-CONTAINING PROTEIN"/>
    <property type="match status" value="1"/>
</dbReference>
<protein>
    <submittedName>
        <fullName evidence="3">Molybdopterin-dependent oxidoreductase</fullName>
    </submittedName>
</protein>
<dbReference type="InterPro" id="IPR036374">
    <property type="entry name" value="OxRdtase_Mopterin-bd_sf"/>
</dbReference>
<name>A0A5B8Z1B7_CYTDA</name>